<name>A0A838L0D5_9SPHN</name>
<evidence type="ECO:0000313" key="3">
    <source>
        <dbReference type="Proteomes" id="UP000570166"/>
    </source>
</evidence>
<comment type="caution">
    <text evidence="2">The sequence shown here is derived from an EMBL/GenBank/DDBJ whole genome shotgun (WGS) entry which is preliminary data.</text>
</comment>
<dbReference type="AlphaFoldDB" id="A0A838L0D5"/>
<dbReference type="InterPro" id="IPR014914">
    <property type="entry name" value="RES_dom"/>
</dbReference>
<reference evidence="2 3" key="1">
    <citation type="submission" date="2020-07" db="EMBL/GenBank/DDBJ databases">
        <authorList>
            <person name="Sun Q."/>
        </authorList>
    </citation>
    <scope>NUCLEOTIDE SEQUENCE [LARGE SCALE GENOMIC DNA]</scope>
    <source>
        <strain evidence="2 3">CGMCC 1.13654</strain>
    </source>
</reference>
<sequence>MASEPVPTAADVRPYAGKVWRIVEAQHRISTNRLADDAADQRLLEDLAEEAKPSLPLAARGLDYLLSTPFRYGYAKASRFRRAYERPGIFYASEHAATAVAEAAYWRLLFFSRSPGTQLPRGTIEHSAYTVRLRVERALDLTTPPLDTGRALWTDPADYAACQQLAGEARAIGAQLIRYASVRDAVHRVNVALLDPAGFADAAPKVVTTYHMRLDRRGIDILAAFPSTERHRFAFADFGLAAPA</sequence>
<evidence type="ECO:0000259" key="1">
    <source>
        <dbReference type="SMART" id="SM00953"/>
    </source>
</evidence>
<evidence type="ECO:0000313" key="2">
    <source>
        <dbReference type="EMBL" id="MBA2932674.1"/>
    </source>
</evidence>
<feature type="domain" description="RES" evidence="1">
    <location>
        <begin position="69"/>
        <end position="205"/>
    </location>
</feature>
<dbReference type="Proteomes" id="UP000570166">
    <property type="component" value="Unassembled WGS sequence"/>
</dbReference>
<dbReference type="EMBL" id="JACEIB010000001">
    <property type="protein sequence ID" value="MBA2932674.1"/>
    <property type="molecule type" value="Genomic_DNA"/>
</dbReference>
<gene>
    <name evidence="2" type="ORF">HZF05_01070</name>
</gene>
<proteinExistence type="predicted"/>
<dbReference type="SMART" id="SM00953">
    <property type="entry name" value="RES"/>
    <property type="match status" value="1"/>
</dbReference>
<protein>
    <submittedName>
        <fullName evidence="2">RES family NAD+ phosphorylase</fullName>
    </submittedName>
</protein>
<organism evidence="2 3">
    <name type="scientific">Sphingomonas chungangi</name>
    <dbReference type="NCBI Taxonomy" id="2683589"/>
    <lineage>
        <taxon>Bacteria</taxon>
        <taxon>Pseudomonadati</taxon>
        <taxon>Pseudomonadota</taxon>
        <taxon>Alphaproteobacteria</taxon>
        <taxon>Sphingomonadales</taxon>
        <taxon>Sphingomonadaceae</taxon>
        <taxon>Sphingomonas</taxon>
    </lineage>
</organism>
<dbReference type="Pfam" id="PF08808">
    <property type="entry name" value="RES"/>
    <property type="match status" value="1"/>
</dbReference>
<keyword evidence="3" id="KW-1185">Reference proteome</keyword>
<accession>A0A838L0D5</accession>
<dbReference type="RefSeq" id="WP_160364777.1">
    <property type="nucleotide sequence ID" value="NZ_JACEIB010000001.1"/>
</dbReference>